<dbReference type="EC" id="1.11.1.7" evidence="2"/>
<dbReference type="FunFam" id="1.10.420.10:FF:000001">
    <property type="entry name" value="Peroxidase"/>
    <property type="match status" value="1"/>
</dbReference>
<feature type="domain" description="Plant heme peroxidase family profile" evidence="16">
    <location>
        <begin position="36"/>
        <end position="184"/>
    </location>
</feature>
<dbReference type="GO" id="GO:0046872">
    <property type="term" value="F:metal ion binding"/>
    <property type="evidence" value="ECO:0007669"/>
    <property type="project" value="UniProtKB-KW"/>
</dbReference>
<sequence>MAYTLFLFFSFIQSLDLAAMAATLRPNFCSESYPQVEFIVKDVMKKAMKKNQESGGPIWEVKLGRLDSLTASQEDSNQIMPSPRSNATYLIDLFSRFNLSVQDLVALSGSHSTGKGKCFSIVFRLYNQSGSGRPDPTIEPRFREKLDKLCPLRGDGNVTGVDLDATPEIFDNQYFKDIVNARGF</sequence>
<evidence type="ECO:0000256" key="1">
    <source>
        <dbReference type="ARBA" id="ARBA00000189"/>
    </source>
</evidence>
<keyword evidence="6 12" id="KW-0106">Calcium</keyword>
<keyword evidence="3" id="KW-0575">Peroxidase</keyword>
<dbReference type="InterPro" id="IPR002016">
    <property type="entry name" value="Haem_peroxidase"/>
</dbReference>
<evidence type="ECO:0000256" key="11">
    <source>
        <dbReference type="PIRSR" id="PIRSR600823-2"/>
    </source>
</evidence>
<gene>
    <name evidence="17" type="ORF">K7X08_025642</name>
</gene>
<dbReference type="InterPro" id="IPR000823">
    <property type="entry name" value="Peroxidase_pln"/>
</dbReference>
<feature type="binding site" evidence="12">
    <location>
        <position position="164"/>
    </location>
    <ligand>
        <name>Ca(2+)</name>
        <dbReference type="ChEBI" id="CHEBI:29108"/>
        <label>2</label>
    </ligand>
</feature>
<feature type="signal peptide" evidence="15">
    <location>
        <begin position="1"/>
        <end position="21"/>
    </location>
</feature>
<dbReference type="Gene3D" id="1.10.520.10">
    <property type="match status" value="1"/>
</dbReference>
<dbReference type="OrthoDB" id="2113341at2759"/>
<dbReference type="Gene3D" id="1.10.420.10">
    <property type="entry name" value="Peroxidase, domain 2"/>
    <property type="match status" value="1"/>
</dbReference>
<evidence type="ECO:0000256" key="12">
    <source>
        <dbReference type="PIRSR" id="PIRSR600823-3"/>
    </source>
</evidence>
<dbReference type="PRINTS" id="PR00458">
    <property type="entry name" value="PEROXIDASE"/>
</dbReference>
<dbReference type="Pfam" id="PF00141">
    <property type="entry name" value="peroxidase"/>
    <property type="match status" value="1"/>
</dbReference>
<comment type="cofactor">
    <cofactor evidence="12">
        <name>Ca(2+)</name>
        <dbReference type="ChEBI" id="CHEBI:29108"/>
    </cofactor>
    <text evidence="12">Binds 2 calcium ions per subunit.</text>
</comment>
<evidence type="ECO:0000259" key="16">
    <source>
        <dbReference type="PROSITE" id="PS50873"/>
    </source>
</evidence>
<feature type="binding site" evidence="11">
    <location>
        <position position="81"/>
    </location>
    <ligand>
        <name>substrate</name>
    </ligand>
</feature>
<dbReference type="PANTHER" id="PTHR31388:SF2">
    <property type="entry name" value="PEROXIDASE 17"/>
    <property type="match status" value="1"/>
</dbReference>
<feature type="chain" id="PRO_5040431165" description="peroxidase" evidence="15">
    <location>
        <begin position="22"/>
        <end position="184"/>
    </location>
</feature>
<dbReference type="InterPro" id="IPR010255">
    <property type="entry name" value="Haem_peroxidase_sf"/>
</dbReference>
<feature type="binding site" description="axial binding residue" evidence="12">
    <location>
        <position position="111"/>
    </location>
    <ligand>
        <name>heme b</name>
        <dbReference type="ChEBI" id="CHEBI:60344"/>
    </ligand>
    <ligandPart>
        <name>Fe</name>
        <dbReference type="ChEBI" id="CHEBI:18248"/>
    </ligandPart>
</feature>
<evidence type="ECO:0000256" key="9">
    <source>
        <dbReference type="ARBA" id="ARBA00023157"/>
    </source>
</evidence>
<keyword evidence="8 12" id="KW-0408">Iron</keyword>
<accession>A0A9Q1R7V4</accession>
<comment type="cofactor">
    <cofactor evidence="12">
        <name>heme b</name>
        <dbReference type="ChEBI" id="CHEBI:60344"/>
    </cofactor>
    <text evidence="12">Binds 1 heme b (iron(II)-protoporphyrin IX) group per subunit.</text>
</comment>
<comment type="similarity">
    <text evidence="14">Belongs to the peroxidase family.</text>
</comment>
<comment type="catalytic activity">
    <reaction evidence="1">
        <text>2 a phenolic donor + H2O2 = 2 a phenolic radical donor + 2 H2O</text>
        <dbReference type="Rhea" id="RHEA:56136"/>
        <dbReference type="ChEBI" id="CHEBI:15377"/>
        <dbReference type="ChEBI" id="CHEBI:16240"/>
        <dbReference type="ChEBI" id="CHEBI:139520"/>
        <dbReference type="ChEBI" id="CHEBI:139521"/>
        <dbReference type="EC" id="1.11.1.7"/>
    </reaction>
</comment>
<feature type="binding site" evidence="12">
    <location>
        <position position="171"/>
    </location>
    <ligand>
        <name>Ca(2+)</name>
        <dbReference type="ChEBI" id="CHEBI:29108"/>
        <label>2</label>
    </ligand>
</feature>
<dbReference type="AlphaFoldDB" id="A0A9Q1R7V4"/>
<evidence type="ECO:0000256" key="10">
    <source>
        <dbReference type="ARBA" id="ARBA00053519"/>
    </source>
</evidence>
<dbReference type="Proteomes" id="UP001152561">
    <property type="component" value="Unassembled WGS sequence"/>
</dbReference>
<evidence type="ECO:0000313" key="18">
    <source>
        <dbReference type="Proteomes" id="UP001152561"/>
    </source>
</evidence>
<evidence type="ECO:0000256" key="5">
    <source>
        <dbReference type="ARBA" id="ARBA00022723"/>
    </source>
</evidence>
<keyword evidence="15" id="KW-0732">Signal</keyword>
<evidence type="ECO:0000256" key="14">
    <source>
        <dbReference type="RuleBase" id="RU004241"/>
    </source>
</evidence>
<dbReference type="GO" id="GO:0020037">
    <property type="term" value="F:heme binding"/>
    <property type="evidence" value="ECO:0007669"/>
    <property type="project" value="InterPro"/>
</dbReference>
<dbReference type="GO" id="GO:0140825">
    <property type="term" value="F:lactoperoxidase activity"/>
    <property type="evidence" value="ECO:0007669"/>
    <property type="project" value="UniProtKB-EC"/>
</dbReference>
<feature type="disulfide bond" evidence="13">
    <location>
        <begin position="118"/>
        <end position="150"/>
    </location>
</feature>
<keyword evidence="18" id="KW-1185">Reference proteome</keyword>
<evidence type="ECO:0000256" key="3">
    <source>
        <dbReference type="ARBA" id="ARBA00022559"/>
    </source>
</evidence>
<keyword evidence="9 13" id="KW-1015">Disulfide bond</keyword>
<comment type="caution">
    <text evidence="17">The sequence shown here is derived from an EMBL/GenBank/DDBJ whole genome shotgun (WGS) entry which is preliminary data.</text>
</comment>
<feature type="binding site" evidence="12">
    <location>
        <position position="166"/>
    </location>
    <ligand>
        <name>Ca(2+)</name>
        <dbReference type="ChEBI" id="CHEBI:29108"/>
        <label>2</label>
    </ligand>
</feature>
<keyword evidence="5 12" id="KW-0479">Metal-binding</keyword>
<organism evidence="17 18">
    <name type="scientific">Anisodus acutangulus</name>
    <dbReference type="NCBI Taxonomy" id="402998"/>
    <lineage>
        <taxon>Eukaryota</taxon>
        <taxon>Viridiplantae</taxon>
        <taxon>Streptophyta</taxon>
        <taxon>Embryophyta</taxon>
        <taxon>Tracheophyta</taxon>
        <taxon>Spermatophyta</taxon>
        <taxon>Magnoliopsida</taxon>
        <taxon>eudicotyledons</taxon>
        <taxon>Gunneridae</taxon>
        <taxon>Pentapetalae</taxon>
        <taxon>asterids</taxon>
        <taxon>lamiids</taxon>
        <taxon>Solanales</taxon>
        <taxon>Solanaceae</taxon>
        <taxon>Solanoideae</taxon>
        <taxon>Hyoscyameae</taxon>
        <taxon>Anisodus</taxon>
    </lineage>
</organism>
<name>A0A9Q1R7V4_9SOLA</name>
<dbReference type="PROSITE" id="PS50873">
    <property type="entry name" value="PEROXIDASE_4"/>
    <property type="match status" value="1"/>
</dbReference>
<evidence type="ECO:0000256" key="13">
    <source>
        <dbReference type="PIRSR" id="PIRSR600823-5"/>
    </source>
</evidence>
<proteinExistence type="inferred from homology"/>
<dbReference type="EMBL" id="JAJAGQ010000014">
    <property type="protein sequence ID" value="KAJ8544024.1"/>
    <property type="molecule type" value="Genomic_DNA"/>
</dbReference>
<keyword evidence="4" id="KW-0349">Heme</keyword>
<evidence type="ECO:0000256" key="4">
    <source>
        <dbReference type="ARBA" id="ARBA00022617"/>
    </source>
</evidence>
<keyword evidence="7" id="KW-0560">Oxidoreductase</keyword>
<evidence type="ECO:0000313" key="17">
    <source>
        <dbReference type="EMBL" id="KAJ8544024.1"/>
    </source>
</evidence>
<reference evidence="18" key="1">
    <citation type="journal article" date="2023" name="Proc. Natl. Acad. Sci. U.S.A.">
        <title>Genomic and structural basis for evolution of tropane alkaloid biosynthesis.</title>
        <authorList>
            <person name="Wanga Y.-J."/>
            <person name="Taina T."/>
            <person name="Yua J.-Y."/>
            <person name="Lia J."/>
            <person name="Xua B."/>
            <person name="Chenc J."/>
            <person name="D'Auriad J.C."/>
            <person name="Huanga J.-P."/>
            <person name="Huanga S.-X."/>
        </authorList>
    </citation>
    <scope>NUCLEOTIDE SEQUENCE [LARGE SCALE GENOMIC DNA]</scope>
    <source>
        <strain evidence="18">cv. KIB-2019</strain>
    </source>
</reference>
<evidence type="ECO:0000256" key="7">
    <source>
        <dbReference type="ARBA" id="ARBA00023002"/>
    </source>
</evidence>
<comment type="function">
    <text evidence="10">Suggested to catalyze the deposition of the aromatic residues of suberin on the cell wall and thus play a role in cell-suberization.</text>
</comment>
<evidence type="ECO:0000256" key="6">
    <source>
        <dbReference type="ARBA" id="ARBA00022837"/>
    </source>
</evidence>
<evidence type="ECO:0000256" key="15">
    <source>
        <dbReference type="SAM" id="SignalP"/>
    </source>
</evidence>
<evidence type="ECO:0000256" key="8">
    <source>
        <dbReference type="ARBA" id="ARBA00023004"/>
    </source>
</evidence>
<dbReference type="GO" id="GO:0006979">
    <property type="term" value="P:response to oxidative stress"/>
    <property type="evidence" value="ECO:0007669"/>
    <property type="project" value="InterPro"/>
</dbReference>
<dbReference type="PANTHER" id="PTHR31388">
    <property type="entry name" value="PEROXIDASE 72-RELATED"/>
    <property type="match status" value="1"/>
</dbReference>
<dbReference type="SUPFAM" id="SSF48113">
    <property type="entry name" value="Heme-dependent peroxidases"/>
    <property type="match status" value="1"/>
</dbReference>
<protein>
    <recommendedName>
        <fullName evidence="2">peroxidase</fullName>
        <ecNumber evidence="2">1.11.1.7</ecNumber>
    </recommendedName>
</protein>
<evidence type="ECO:0000256" key="2">
    <source>
        <dbReference type="ARBA" id="ARBA00012313"/>
    </source>
</evidence>